<dbReference type="Gene3D" id="1.20.5.1930">
    <property type="match status" value="1"/>
</dbReference>
<dbReference type="InterPro" id="IPR011712">
    <property type="entry name" value="Sig_transdc_His_kin_sub3_dim/P"/>
</dbReference>
<comment type="catalytic activity">
    <reaction evidence="1">
        <text>ATP + protein L-histidine = ADP + protein N-phospho-L-histidine.</text>
        <dbReference type="EC" id="2.7.13.3"/>
    </reaction>
</comment>
<dbReference type="PANTHER" id="PTHR24421">
    <property type="entry name" value="NITRATE/NITRITE SENSOR PROTEIN NARX-RELATED"/>
    <property type="match status" value="1"/>
</dbReference>
<name>A0A5J6L4L7_9MICO</name>
<dbReference type="KEGG" id="mlz:F6J85_10500"/>
<evidence type="ECO:0000256" key="5">
    <source>
        <dbReference type="ARBA" id="ARBA00022741"/>
    </source>
</evidence>
<dbReference type="Pfam" id="PF07730">
    <property type="entry name" value="HisKA_3"/>
    <property type="match status" value="1"/>
</dbReference>
<feature type="transmembrane region" description="Helical" evidence="9">
    <location>
        <begin position="265"/>
        <end position="288"/>
    </location>
</feature>
<keyword evidence="9" id="KW-0472">Membrane</keyword>
<keyword evidence="9" id="KW-1133">Transmembrane helix</keyword>
<gene>
    <name evidence="11" type="ORF">F6J85_10500</name>
</gene>
<keyword evidence="9" id="KW-0812">Transmembrane</keyword>
<dbReference type="EC" id="2.7.13.3" evidence="2"/>
<feature type="transmembrane region" description="Helical" evidence="9">
    <location>
        <begin position="100"/>
        <end position="118"/>
    </location>
</feature>
<reference evidence="12" key="1">
    <citation type="submission" date="2019-09" db="EMBL/GenBank/DDBJ databases">
        <title>Mumia zhuanghuii sp. nov. isolated from the intestinal contents of plateau pika (Ochotona curzoniae) in the Qinghai-Tibet plateau of China.</title>
        <authorList>
            <person name="Tian Z."/>
        </authorList>
    </citation>
    <scope>NUCLEOTIDE SEQUENCE [LARGE SCALE GENOMIC DNA]</scope>
    <source>
        <strain evidence="12">L-031</strain>
    </source>
</reference>
<organism evidence="11 12">
    <name type="scientific">Microbacterium lushaniae</name>
    <dbReference type="NCBI Taxonomy" id="2614639"/>
    <lineage>
        <taxon>Bacteria</taxon>
        <taxon>Bacillati</taxon>
        <taxon>Actinomycetota</taxon>
        <taxon>Actinomycetes</taxon>
        <taxon>Micrococcales</taxon>
        <taxon>Microbacteriaceae</taxon>
        <taxon>Microbacterium</taxon>
    </lineage>
</organism>
<dbReference type="EMBL" id="CP044232">
    <property type="protein sequence ID" value="QEW03488.1"/>
    <property type="molecule type" value="Genomic_DNA"/>
</dbReference>
<evidence type="ECO:0000313" key="11">
    <source>
        <dbReference type="EMBL" id="QEW03488.1"/>
    </source>
</evidence>
<dbReference type="GO" id="GO:0016020">
    <property type="term" value="C:membrane"/>
    <property type="evidence" value="ECO:0007669"/>
    <property type="project" value="InterPro"/>
</dbReference>
<keyword evidence="8" id="KW-0902">Two-component regulatory system</keyword>
<evidence type="ECO:0000259" key="10">
    <source>
        <dbReference type="Pfam" id="PF07730"/>
    </source>
</evidence>
<evidence type="ECO:0000313" key="12">
    <source>
        <dbReference type="Proteomes" id="UP000325516"/>
    </source>
</evidence>
<dbReference type="RefSeq" id="WP_150924934.1">
    <property type="nucleotide sequence ID" value="NZ_CP044232.1"/>
</dbReference>
<protein>
    <recommendedName>
        <fullName evidence="2">histidine kinase</fullName>
        <ecNumber evidence="2">2.7.13.3</ecNumber>
    </recommendedName>
</protein>
<proteinExistence type="predicted"/>
<dbReference type="GO" id="GO:0005524">
    <property type="term" value="F:ATP binding"/>
    <property type="evidence" value="ECO:0007669"/>
    <property type="project" value="UniProtKB-KW"/>
</dbReference>
<feature type="transmembrane region" description="Helical" evidence="9">
    <location>
        <begin position="294"/>
        <end position="315"/>
    </location>
</feature>
<keyword evidence="4" id="KW-0808">Transferase</keyword>
<sequence length="651" mass="69047">MLAVCASLAVAVVILAVMVRATWADVVSSYTLTNLSFTVGFVVSGAVIAWFRPSNAVGWIFIACGVGHLLTPACGLGAIYGVEAGWPVWVTRSLGTCSTAGWIIGIGGLFPLALLLFPDGRLPSRRWAPLAWLIVGYTVFQVVSWVLADEAPSPARATTSILSIGLVQPEPLMVAAGIVGLGVLVAAVASLIVRYVRGDETIRRQLLWVILAVVIMLVINSQRWLTGDGPVLLLLTFGLVPVSIAIAIVRYGLLDIRLVLSRTLLYVLAVGALIAVYAGLVAALSAVVPSDADRTVSVVAAIVVALGFNPLRLALRRVIDRAFYGTRSDPAATAGRVGEGLGNAEDLGDVIERARIALRLPYLALTTTGGERRFESGELRDGEQAEIPLRYRGSEVGHLVAGLRRGERVMHDDDRVSLELIAAPLAVAVHASTLAEQVQASRTAVIEAREEERVRLQRELHDGLGPILTSAALQADATSNMLRSDPPAAELLLTDVRSDIRQALDDVRRVVYGLRPIELDELGLIGAIEQRTRQPIVAGDRTVRFSVEGGALPPLSPAVELAAFRIAMEGVSNVLRHSDATHCTISVGASGDILELSVTDDGSPTSGWTTGVGLRSMVDRAEELGGAATSGPTPEGWRVHATVPLTQPQSM</sequence>
<keyword evidence="5" id="KW-0547">Nucleotide-binding</keyword>
<keyword evidence="7" id="KW-0067">ATP-binding</keyword>
<dbReference type="InterPro" id="IPR036890">
    <property type="entry name" value="HATPase_C_sf"/>
</dbReference>
<evidence type="ECO:0000256" key="4">
    <source>
        <dbReference type="ARBA" id="ARBA00022679"/>
    </source>
</evidence>
<keyword evidence="6 11" id="KW-0418">Kinase</keyword>
<feature type="transmembrane region" description="Helical" evidence="9">
    <location>
        <begin position="34"/>
        <end position="51"/>
    </location>
</feature>
<dbReference type="AlphaFoldDB" id="A0A5J6L4L7"/>
<dbReference type="SUPFAM" id="SSF55874">
    <property type="entry name" value="ATPase domain of HSP90 chaperone/DNA topoisomerase II/histidine kinase"/>
    <property type="match status" value="1"/>
</dbReference>
<keyword evidence="3" id="KW-0597">Phosphoprotein</keyword>
<feature type="transmembrane region" description="Helical" evidence="9">
    <location>
        <begin position="205"/>
        <end position="225"/>
    </location>
</feature>
<evidence type="ECO:0000256" key="2">
    <source>
        <dbReference type="ARBA" id="ARBA00012438"/>
    </source>
</evidence>
<dbReference type="Gene3D" id="3.30.565.10">
    <property type="entry name" value="Histidine kinase-like ATPase, C-terminal domain"/>
    <property type="match status" value="1"/>
</dbReference>
<evidence type="ECO:0000256" key="6">
    <source>
        <dbReference type="ARBA" id="ARBA00022777"/>
    </source>
</evidence>
<feature type="transmembrane region" description="Helical" evidence="9">
    <location>
        <begin position="130"/>
        <end position="148"/>
    </location>
</feature>
<evidence type="ECO:0000256" key="9">
    <source>
        <dbReference type="SAM" id="Phobius"/>
    </source>
</evidence>
<feature type="transmembrane region" description="Helical" evidence="9">
    <location>
        <begin position="58"/>
        <end position="80"/>
    </location>
</feature>
<keyword evidence="12" id="KW-1185">Reference proteome</keyword>
<feature type="domain" description="Signal transduction histidine kinase subgroup 3 dimerisation and phosphoacceptor" evidence="10">
    <location>
        <begin position="452"/>
        <end position="518"/>
    </location>
</feature>
<dbReference type="GO" id="GO:0000155">
    <property type="term" value="F:phosphorelay sensor kinase activity"/>
    <property type="evidence" value="ECO:0007669"/>
    <property type="project" value="InterPro"/>
</dbReference>
<accession>A0A5J6L4L7</accession>
<evidence type="ECO:0000256" key="1">
    <source>
        <dbReference type="ARBA" id="ARBA00000085"/>
    </source>
</evidence>
<evidence type="ECO:0000256" key="8">
    <source>
        <dbReference type="ARBA" id="ARBA00023012"/>
    </source>
</evidence>
<feature type="transmembrane region" description="Helical" evidence="9">
    <location>
        <begin position="231"/>
        <end position="253"/>
    </location>
</feature>
<dbReference type="Proteomes" id="UP000325516">
    <property type="component" value="Chromosome"/>
</dbReference>
<dbReference type="PANTHER" id="PTHR24421:SF10">
    <property type="entry name" value="NITRATE_NITRITE SENSOR PROTEIN NARQ"/>
    <property type="match status" value="1"/>
</dbReference>
<dbReference type="InterPro" id="IPR050482">
    <property type="entry name" value="Sensor_HK_TwoCompSys"/>
</dbReference>
<feature type="transmembrane region" description="Helical" evidence="9">
    <location>
        <begin position="172"/>
        <end position="193"/>
    </location>
</feature>
<dbReference type="GO" id="GO:0046983">
    <property type="term" value="F:protein dimerization activity"/>
    <property type="evidence" value="ECO:0007669"/>
    <property type="project" value="InterPro"/>
</dbReference>
<dbReference type="CDD" id="cd16917">
    <property type="entry name" value="HATPase_UhpB-NarQ-NarX-like"/>
    <property type="match status" value="1"/>
</dbReference>
<evidence type="ECO:0000256" key="7">
    <source>
        <dbReference type="ARBA" id="ARBA00022840"/>
    </source>
</evidence>
<evidence type="ECO:0000256" key="3">
    <source>
        <dbReference type="ARBA" id="ARBA00022553"/>
    </source>
</evidence>